<dbReference type="EMBL" id="LR796567">
    <property type="protein sequence ID" value="CAB4151874.1"/>
    <property type="molecule type" value="Genomic_DNA"/>
</dbReference>
<protein>
    <submittedName>
        <fullName evidence="1">Uncharacterized protein</fullName>
    </submittedName>
</protein>
<reference evidence="1" key="1">
    <citation type="submission" date="2020-04" db="EMBL/GenBank/DDBJ databases">
        <authorList>
            <person name="Chiriac C."/>
            <person name="Salcher M."/>
            <person name="Ghai R."/>
            <person name="Kavagutti S V."/>
        </authorList>
    </citation>
    <scope>NUCLEOTIDE SEQUENCE</scope>
</reference>
<name>A0A6J5MYD2_9CAUD</name>
<evidence type="ECO:0000313" key="1">
    <source>
        <dbReference type="EMBL" id="CAB4151874.1"/>
    </source>
</evidence>
<sequence length="67" mass="7896">MRNNLIKRLRNPAFFTETSERNLMNEAADALEEVIKEFENLQFLFHATYNRHVSEIKELESKLGAKV</sequence>
<accession>A0A6J5MYD2</accession>
<gene>
    <name evidence="1" type="ORF">UFOVP589_42</name>
</gene>
<organism evidence="1">
    <name type="scientific">uncultured Caudovirales phage</name>
    <dbReference type="NCBI Taxonomy" id="2100421"/>
    <lineage>
        <taxon>Viruses</taxon>
        <taxon>Duplodnaviria</taxon>
        <taxon>Heunggongvirae</taxon>
        <taxon>Uroviricota</taxon>
        <taxon>Caudoviricetes</taxon>
        <taxon>Peduoviridae</taxon>
        <taxon>Maltschvirus</taxon>
        <taxon>Maltschvirus maltsch</taxon>
    </lineage>
</organism>
<proteinExistence type="predicted"/>